<dbReference type="RefSeq" id="WP_194198918.1">
    <property type="nucleotide sequence ID" value="NZ_CP045227.1"/>
</dbReference>
<evidence type="ECO:0000313" key="2">
    <source>
        <dbReference type="Proteomes" id="UP000326678"/>
    </source>
</evidence>
<gene>
    <name evidence="1" type="ORF">GXM_09601</name>
</gene>
<sequence length="58" mass="6594">MNKPIPEKLSSQINAGDKLTMKKAIERHRRLVESISIWQNGQVVRLTAIQIPPLNSDE</sequence>
<name>A0A5P8WGZ2_9NOSO</name>
<organism evidence="1 2">
    <name type="scientific">Nostoc sphaeroides CCNUC1</name>
    <dbReference type="NCBI Taxonomy" id="2653204"/>
    <lineage>
        <taxon>Bacteria</taxon>
        <taxon>Bacillati</taxon>
        <taxon>Cyanobacteriota</taxon>
        <taxon>Cyanophyceae</taxon>
        <taxon>Nostocales</taxon>
        <taxon>Nostocaceae</taxon>
        <taxon>Nostoc</taxon>
    </lineage>
</organism>
<evidence type="ECO:0000313" key="1">
    <source>
        <dbReference type="EMBL" id="QFS52107.1"/>
    </source>
</evidence>
<dbReference type="EMBL" id="CP045227">
    <property type="protein sequence ID" value="QFS52107.1"/>
    <property type="molecule type" value="Genomic_DNA"/>
</dbReference>
<keyword evidence="2" id="KW-1185">Reference proteome</keyword>
<reference evidence="1 2" key="1">
    <citation type="submission" date="2019-10" db="EMBL/GenBank/DDBJ databases">
        <title>Genomic and transcriptomic insights into the perfect genentic adaptation of a filamentous nitrogen-fixing cyanobacterium to rice fields.</title>
        <authorList>
            <person name="Chen Z."/>
        </authorList>
    </citation>
    <scope>NUCLEOTIDE SEQUENCE [LARGE SCALE GENOMIC DNA]</scope>
    <source>
        <strain evidence="1">CCNUC1</strain>
    </source>
</reference>
<dbReference type="KEGG" id="nsh:GXM_09601"/>
<protein>
    <submittedName>
        <fullName evidence="1">Uncharacterized protein</fullName>
    </submittedName>
</protein>
<accession>A0A5P8WGZ2</accession>
<proteinExistence type="predicted"/>
<dbReference type="AlphaFoldDB" id="A0A5P8WGZ2"/>
<dbReference type="Proteomes" id="UP000326678">
    <property type="component" value="Chromosome Gxm2"/>
</dbReference>